<dbReference type="SMART" id="SM00851">
    <property type="entry name" value="MGS"/>
    <property type="match status" value="1"/>
</dbReference>
<dbReference type="PIRSF" id="PIRSF000414">
    <property type="entry name" value="AICARFT_IMPCHas"/>
    <property type="match status" value="1"/>
</dbReference>
<dbReference type="FunFam" id="3.40.50.1380:FF:000001">
    <property type="entry name" value="Bifunctional purine biosynthesis protein PurH"/>
    <property type="match status" value="1"/>
</dbReference>
<dbReference type="PANTHER" id="PTHR11692">
    <property type="entry name" value="BIFUNCTIONAL PURINE BIOSYNTHESIS PROTEIN PURH"/>
    <property type="match status" value="1"/>
</dbReference>
<dbReference type="RefSeq" id="WP_037440492.1">
    <property type="nucleotide sequence ID" value="NZ_JNFF01000050.1"/>
</dbReference>
<evidence type="ECO:0000256" key="8">
    <source>
        <dbReference type="ARBA" id="ARBA00050488"/>
    </source>
</evidence>
<dbReference type="AlphaFoldDB" id="A0A081PHD6"/>
<dbReference type="InterPro" id="IPR036914">
    <property type="entry name" value="MGS-like_dom_sf"/>
</dbReference>
<dbReference type="SUPFAM" id="SSF53927">
    <property type="entry name" value="Cytidine deaminase-like"/>
    <property type="match status" value="1"/>
</dbReference>
<dbReference type="SUPFAM" id="SSF52335">
    <property type="entry name" value="Methylglyoxal synthase-like"/>
    <property type="match status" value="1"/>
</dbReference>
<dbReference type="Gene3D" id="3.40.50.1380">
    <property type="entry name" value="Methylglyoxal synthase-like domain"/>
    <property type="match status" value="1"/>
</dbReference>
<comment type="catalytic activity">
    <reaction evidence="8 10">
        <text>(6R)-10-formyltetrahydrofolate + 5-amino-1-(5-phospho-beta-D-ribosyl)imidazole-4-carboxamide = 5-formamido-1-(5-phospho-D-ribosyl)imidazole-4-carboxamide + (6S)-5,6,7,8-tetrahydrofolate</text>
        <dbReference type="Rhea" id="RHEA:22192"/>
        <dbReference type="ChEBI" id="CHEBI:57453"/>
        <dbReference type="ChEBI" id="CHEBI:58467"/>
        <dbReference type="ChEBI" id="CHEBI:58475"/>
        <dbReference type="ChEBI" id="CHEBI:195366"/>
        <dbReference type="EC" id="2.1.2.3"/>
    </reaction>
</comment>
<dbReference type="EC" id="3.5.4.10" evidence="10"/>
<comment type="similarity">
    <text evidence="3 10">Belongs to the PurH family.</text>
</comment>
<comment type="domain">
    <text evidence="10">The IMP cyclohydrolase activity resides in the N-terminal region.</text>
</comment>
<dbReference type="PROSITE" id="PS51855">
    <property type="entry name" value="MGS"/>
    <property type="match status" value="1"/>
</dbReference>
<protein>
    <recommendedName>
        <fullName evidence="10">Bifunctional purine biosynthesis protein PurH</fullName>
    </recommendedName>
    <domain>
        <recommendedName>
            <fullName evidence="10">Phosphoribosylaminoimidazolecarboxamide formyltransferase</fullName>
            <ecNumber evidence="10">2.1.2.3</ecNumber>
        </recommendedName>
        <alternativeName>
            <fullName evidence="10">AICAR transformylase</fullName>
        </alternativeName>
    </domain>
    <domain>
        <recommendedName>
            <fullName evidence="10">IMP cyclohydrolase</fullName>
            <ecNumber evidence="10">3.5.4.10</ecNumber>
        </recommendedName>
        <alternativeName>
            <fullName evidence="10">ATIC</fullName>
        </alternativeName>
        <alternativeName>
            <fullName evidence="10">IMP synthase</fullName>
        </alternativeName>
        <alternativeName>
            <fullName evidence="10">Inosinicase</fullName>
        </alternativeName>
    </domain>
</protein>
<evidence type="ECO:0000256" key="3">
    <source>
        <dbReference type="ARBA" id="ARBA00007667"/>
    </source>
</evidence>
<evidence type="ECO:0000256" key="9">
    <source>
        <dbReference type="ARBA" id="ARBA00050687"/>
    </source>
</evidence>
<keyword evidence="5 10" id="KW-0658">Purine biosynthesis</keyword>
<dbReference type="FunFam" id="3.40.140.20:FF:000001">
    <property type="entry name" value="Bifunctional purine biosynthesis protein PurH"/>
    <property type="match status" value="1"/>
</dbReference>
<keyword evidence="6 10" id="KW-0378">Hydrolase</keyword>
<dbReference type="UniPathway" id="UPA00074">
    <property type="reaction ID" value="UER00133"/>
</dbReference>
<proteinExistence type="inferred from homology"/>
<dbReference type="InterPro" id="IPR024051">
    <property type="entry name" value="AICAR_Tfase_dup_dom_sf"/>
</dbReference>
<organism evidence="12 13">
    <name type="scientific">Pedobacter antarcticus 4BY</name>
    <dbReference type="NCBI Taxonomy" id="1358423"/>
    <lineage>
        <taxon>Bacteria</taxon>
        <taxon>Pseudomonadati</taxon>
        <taxon>Bacteroidota</taxon>
        <taxon>Sphingobacteriia</taxon>
        <taxon>Sphingobacteriales</taxon>
        <taxon>Sphingobacteriaceae</taxon>
        <taxon>Pedobacter</taxon>
    </lineage>
</organism>
<evidence type="ECO:0000256" key="4">
    <source>
        <dbReference type="ARBA" id="ARBA00022679"/>
    </source>
</evidence>
<dbReference type="InterPro" id="IPR002695">
    <property type="entry name" value="PurH-like"/>
</dbReference>
<dbReference type="InterPro" id="IPR011607">
    <property type="entry name" value="MGS-like_dom"/>
</dbReference>
<evidence type="ECO:0000256" key="10">
    <source>
        <dbReference type="HAMAP-Rule" id="MF_00139"/>
    </source>
</evidence>
<comment type="pathway">
    <text evidence="2 10">Purine metabolism; IMP biosynthesis via de novo pathway; 5-formamido-1-(5-phospho-D-ribosyl)imidazole-4-carboxamide from 5-amino-1-(5-phospho-D-ribosyl)imidazole-4-carboxamide (10-formyl THF route): step 1/1.</text>
</comment>
<comment type="catalytic activity">
    <reaction evidence="9 10">
        <text>IMP + H2O = 5-formamido-1-(5-phospho-D-ribosyl)imidazole-4-carboxamide</text>
        <dbReference type="Rhea" id="RHEA:18445"/>
        <dbReference type="ChEBI" id="CHEBI:15377"/>
        <dbReference type="ChEBI" id="CHEBI:58053"/>
        <dbReference type="ChEBI" id="CHEBI:58467"/>
        <dbReference type="EC" id="3.5.4.10"/>
    </reaction>
</comment>
<evidence type="ECO:0000313" key="13">
    <source>
        <dbReference type="Proteomes" id="UP000028007"/>
    </source>
</evidence>
<dbReference type="GO" id="GO:0004643">
    <property type="term" value="F:phosphoribosylaminoimidazolecarboxamide formyltransferase activity"/>
    <property type="evidence" value="ECO:0007669"/>
    <property type="project" value="UniProtKB-UniRule"/>
</dbReference>
<evidence type="ECO:0000256" key="5">
    <source>
        <dbReference type="ARBA" id="ARBA00022755"/>
    </source>
</evidence>
<dbReference type="SMART" id="SM00798">
    <property type="entry name" value="AICARFT_IMPCHas"/>
    <property type="match status" value="1"/>
</dbReference>
<evidence type="ECO:0000256" key="2">
    <source>
        <dbReference type="ARBA" id="ARBA00004954"/>
    </source>
</evidence>
<dbReference type="Pfam" id="PF01808">
    <property type="entry name" value="AICARFT_IMPCHas"/>
    <property type="match status" value="1"/>
</dbReference>
<evidence type="ECO:0000259" key="11">
    <source>
        <dbReference type="PROSITE" id="PS51855"/>
    </source>
</evidence>
<dbReference type="NCBIfam" id="TIGR00355">
    <property type="entry name" value="purH"/>
    <property type="match status" value="1"/>
</dbReference>
<dbReference type="CDD" id="cd01421">
    <property type="entry name" value="IMPCH"/>
    <property type="match status" value="1"/>
</dbReference>
<keyword evidence="7 10" id="KW-0511">Multifunctional enzyme</keyword>
<evidence type="ECO:0000256" key="6">
    <source>
        <dbReference type="ARBA" id="ARBA00022801"/>
    </source>
</evidence>
<dbReference type="Gene3D" id="3.40.140.20">
    <property type="match status" value="2"/>
</dbReference>
<feature type="domain" description="MGS-like" evidence="11">
    <location>
        <begin position="1"/>
        <end position="149"/>
    </location>
</feature>
<name>A0A081PHD6_9SPHI</name>
<comment type="caution">
    <text evidence="12">The sequence shown here is derived from an EMBL/GenBank/DDBJ whole genome shotgun (WGS) entry which is preliminary data.</text>
</comment>
<evidence type="ECO:0000256" key="7">
    <source>
        <dbReference type="ARBA" id="ARBA00023268"/>
    </source>
</evidence>
<dbReference type="EMBL" id="JNFF01000050">
    <property type="protein sequence ID" value="KEQ30109.1"/>
    <property type="molecule type" value="Genomic_DNA"/>
</dbReference>
<dbReference type="GO" id="GO:0003937">
    <property type="term" value="F:IMP cyclohydrolase activity"/>
    <property type="evidence" value="ECO:0007669"/>
    <property type="project" value="UniProtKB-UniRule"/>
</dbReference>
<keyword evidence="13" id="KW-1185">Reference proteome</keyword>
<dbReference type="GO" id="GO:0006189">
    <property type="term" value="P:'de novo' IMP biosynthetic process"/>
    <property type="evidence" value="ECO:0007669"/>
    <property type="project" value="UniProtKB-UniRule"/>
</dbReference>
<dbReference type="Pfam" id="PF02142">
    <property type="entry name" value="MGS"/>
    <property type="match status" value="1"/>
</dbReference>
<dbReference type="eggNOG" id="COG0138">
    <property type="taxonomic scope" value="Bacteria"/>
</dbReference>
<dbReference type="Proteomes" id="UP000028007">
    <property type="component" value="Unassembled WGS sequence"/>
</dbReference>
<dbReference type="InterPro" id="IPR016193">
    <property type="entry name" value="Cytidine_deaminase-like"/>
</dbReference>
<dbReference type="EC" id="2.1.2.3" evidence="10"/>
<reference evidence="12 13" key="1">
    <citation type="journal article" date="1992" name="Int. J. Syst. Bacteriol.">
        <title>Sphingobacterium antarcticus sp. nov. a Psychrotrophic Bacterium from the Soils of Schirmacher Oasis, Antarctica.</title>
        <authorList>
            <person name="Shivaji S."/>
            <person name="Ray M.K."/>
            <person name="Rao N.S."/>
            <person name="Saiserr L."/>
            <person name="Jagannadham M.V."/>
            <person name="Kumar G.S."/>
            <person name="Reddy G."/>
            <person name="Bhargava P.M."/>
        </authorList>
    </citation>
    <scope>NUCLEOTIDE SEQUENCE [LARGE SCALE GENOMIC DNA]</scope>
    <source>
        <strain evidence="12 13">4BY</strain>
    </source>
</reference>
<dbReference type="FunFam" id="3.40.140.20:FF:000005">
    <property type="entry name" value="Bifunctional purine biosynthesis protein PurH"/>
    <property type="match status" value="1"/>
</dbReference>
<dbReference type="GO" id="GO:0005829">
    <property type="term" value="C:cytosol"/>
    <property type="evidence" value="ECO:0007669"/>
    <property type="project" value="TreeGrafter"/>
</dbReference>
<gene>
    <name evidence="10" type="primary">purH</name>
    <name evidence="12" type="ORF">N180_16690</name>
</gene>
<evidence type="ECO:0000256" key="1">
    <source>
        <dbReference type="ARBA" id="ARBA00004844"/>
    </source>
</evidence>
<keyword evidence="4 10" id="KW-0808">Transferase</keyword>
<dbReference type="NCBIfam" id="NF002049">
    <property type="entry name" value="PRK00881.1"/>
    <property type="match status" value="1"/>
</dbReference>
<dbReference type="PANTHER" id="PTHR11692:SF0">
    <property type="entry name" value="BIFUNCTIONAL PURINE BIOSYNTHESIS PROTEIN ATIC"/>
    <property type="match status" value="1"/>
</dbReference>
<dbReference type="OrthoDB" id="9802065at2"/>
<dbReference type="HAMAP" id="MF_00139">
    <property type="entry name" value="PurH"/>
    <property type="match status" value="1"/>
</dbReference>
<comment type="pathway">
    <text evidence="1 10">Purine metabolism; IMP biosynthesis via de novo pathway; IMP from 5-formamido-1-(5-phospho-D-ribosyl)imidazole-4-carboxamide: step 1/1.</text>
</comment>
<sequence>MSQQIKIKNALISVYYKDGLEPLVRLLASQGVQLFSTGGTEQFIKDLNLPVTAVEDLTGYPSILGGRVKTLHPKVFGGILNRRNLDADKAQINEFEIPEIDLVIVDLYPFEETLKSGGTTEEIIEKIDIGGISLIRAAAKNFNDVVILASKDDYSKLHEQLENQNGETTLEQRKSYAKKAFHTSSHYDTAIFNYFNTEDPLTVFKQSLNTAKTLRYGENPHQKGVFYGDLDAMFSKLNGKELSYNNLVDVDAAVSLIDEFQEPTFAILKHTNACGVASRQTIAQAWNDALACDPVSAFGGVLIANREIDLETATEINKLFFEVLIAPSYQPEAVELFKAKKNRVILQRNPVELSTKQFKTLLNGVIEQDKDLIIENTDQMVTVTEKTPTPAELSDLFFANKIVKHTKSNTIVFVKDNTLLASGVGQTSRVDALKQAIVKADAFGFSLIGSVMASDAFFPFPDCVEIAAGAGITAVLQPGGSIKDADSVNMANEKRIAMVTTGIRHFKH</sequence>
<accession>A0A081PHD6</accession>
<evidence type="ECO:0000313" key="12">
    <source>
        <dbReference type="EMBL" id="KEQ30109.1"/>
    </source>
</evidence>